<evidence type="ECO:0000313" key="5">
    <source>
        <dbReference type="Proteomes" id="UP000663829"/>
    </source>
</evidence>
<evidence type="ECO:0000313" key="3">
    <source>
        <dbReference type="EMBL" id="CAF3995335.1"/>
    </source>
</evidence>
<dbReference type="Proteomes" id="UP000677228">
    <property type="component" value="Unassembled WGS sequence"/>
</dbReference>
<accession>A0A815HLV3</accession>
<reference evidence="2" key="1">
    <citation type="submission" date="2021-02" db="EMBL/GenBank/DDBJ databases">
        <authorList>
            <person name="Nowell W R."/>
        </authorList>
    </citation>
    <scope>NUCLEOTIDE SEQUENCE</scope>
</reference>
<evidence type="ECO:0000313" key="1">
    <source>
        <dbReference type="EMBL" id="CAF1184146.1"/>
    </source>
</evidence>
<gene>
    <name evidence="2" type="ORF">GPM918_LOCUS31030</name>
    <name evidence="1" type="ORF">OVA965_LOCUS23211</name>
    <name evidence="4" type="ORF">SRO942_LOCUS31663</name>
    <name evidence="3" type="ORF">TMI583_LOCUS23929</name>
</gene>
<sequence>MCPIPFLSIELHERLRQLDIALDCPYNLYLLIANLPSLKRLRVRQLVHAVLDTTVENYSTTSVSCNQITFFSLITVLYIGNAEYSLWRNLIKNFKCLTHLSLYLNFGTSDGFPNYEEEKTLFSTLSVLETFDFSILVILRRVPYAVDVQQIKSSFKSSTKGYSSIECYEVKRPRVIRHYHLYSLPFDAKYGFGLILSYAHLLMKTPLIMATDKWTSVRKLRIIQGEITTKFLVFIQQRFPMLTKLHFGSIVLNTDISLTNHVRLNNIIELGYPYRYDKHILLHIFKLLPNIRILKIALEDLTKIIQQAADVLLLKDMLKLEVSVRLFDSKMADGLRRACDYFESIKVLKLNIDESSHATNMYRIVDILLNSETIMESFNIISIKLRIDFWQQIDPVYIDKLVHRRLNNDRPFYYKRTACSFHLCR</sequence>
<dbReference type="EMBL" id="CAJNOQ010015029">
    <property type="protein sequence ID" value="CAF1353505.1"/>
    <property type="molecule type" value="Genomic_DNA"/>
</dbReference>
<evidence type="ECO:0000313" key="2">
    <source>
        <dbReference type="EMBL" id="CAF1353505.1"/>
    </source>
</evidence>
<dbReference type="Proteomes" id="UP000681722">
    <property type="component" value="Unassembled WGS sequence"/>
</dbReference>
<evidence type="ECO:0000313" key="4">
    <source>
        <dbReference type="EMBL" id="CAF4225608.1"/>
    </source>
</evidence>
<dbReference type="Proteomes" id="UP000682733">
    <property type="component" value="Unassembled WGS sequence"/>
</dbReference>
<proteinExistence type="predicted"/>
<organism evidence="2 5">
    <name type="scientific">Didymodactylos carnosus</name>
    <dbReference type="NCBI Taxonomy" id="1234261"/>
    <lineage>
        <taxon>Eukaryota</taxon>
        <taxon>Metazoa</taxon>
        <taxon>Spiralia</taxon>
        <taxon>Gnathifera</taxon>
        <taxon>Rotifera</taxon>
        <taxon>Eurotatoria</taxon>
        <taxon>Bdelloidea</taxon>
        <taxon>Philodinida</taxon>
        <taxon>Philodinidae</taxon>
        <taxon>Didymodactylos</taxon>
    </lineage>
</organism>
<keyword evidence="5" id="KW-1185">Reference proteome</keyword>
<dbReference type="EMBL" id="CAJOBA010034950">
    <property type="protein sequence ID" value="CAF3995335.1"/>
    <property type="molecule type" value="Genomic_DNA"/>
</dbReference>
<protein>
    <submittedName>
        <fullName evidence="2">Uncharacterized protein</fullName>
    </submittedName>
</protein>
<dbReference type="Proteomes" id="UP000663829">
    <property type="component" value="Unassembled WGS sequence"/>
</dbReference>
<dbReference type="EMBL" id="CAJNOK010013421">
    <property type="protein sequence ID" value="CAF1184146.1"/>
    <property type="molecule type" value="Genomic_DNA"/>
</dbReference>
<comment type="caution">
    <text evidence="2">The sequence shown here is derived from an EMBL/GenBank/DDBJ whole genome shotgun (WGS) entry which is preliminary data.</text>
</comment>
<name>A0A815HLV3_9BILA</name>
<dbReference type="EMBL" id="CAJOBC010065759">
    <property type="protein sequence ID" value="CAF4225608.1"/>
    <property type="molecule type" value="Genomic_DNA"/>
</dbReference>
<dbReference type="AlphaFoldDB" id="A0A815HLV3"/>